<dbReference type="EMBL" id="LR746265">
    <property type="protein sequence ID" value="CAA7390826.1"/>
    <property type="molecule type" value="Genomic_DNA"/>
</dbReference>
<evidence type="ECO:0000313" key="1">
    <source>
        <dbReference type="EMBL" id="CAA7390826.1"/>
    </source>
</evidence>
<reference evidence="1" key="1">
    <citation type="submission" date="2020-02" db="EMBL/GenBank/DDBJ databases">
        <authorList>
            <person name="Scholz U."/>
            <person name="Mascher M."/>
            <person name="Fiebig A."/>
        </authorList>
    </citation>
    <scope>NUCLEOTIDE SEQUENCE</scope>
</reference>
<proteinExistence type="predicted"/>
<accession>A0A7I8K399</accession>
<protein>
    <submittedName>
        <fullName evidence="1">Uncharacterized protein</fullName>
    </submittedName>
</protein>
<gene>
    <name evidence="1" type="ORF">SI8410_02002248</name>
</gene>
<name>A0A7I8K399_SPIIN</name>
<dbReference type="Proteomes" id="UP000663760">
    <property type="component" value="Chromosome 2"/>
</dbReference>
<organism evidence="1 2">
    <name type="scientific">Spirodela intermedia</name>
    <name type="common">Intermediate duckweed</name>
    <dbReference type="NCBI Taxonomy" id="51605"/>
    <lineage>
        <taxon>Eukaryota</taxon>
        <taxon>Viridiplantae</taxon>
        <taxon>Streptophyta</taxon>
        <taxon>Embryophyta</taxon>
        <taxon>Tracheophyta</taxon>
        <taxon>Spermatophyta</taxon>
        <taxon>Magnoliopsida</taxon>
        <taxon>Liliopsida</taxon>
        <taxon>Araceae</taxon>
        <taxon>Lemnoideae</taxon>
        <taxon>Spirodela</taxon>
    </lineage>
</organism>
<dbReference type="AlphaFoldDB" id="A0A7I8K399"/>
<evidence type="ECO:0000313" key="2">
    <source>
        <dbReference type="Proteomes" id="UP000663760"/>
    </source>
</evidence>
<sequence>MSIGHLPFELVISKQPLTLFKLSLTRVAQSMKKNTNQHQREVEYVVGDWVLFCIYPTHKSLQI</sequence>
<keyword evidence="2" id="KW-1185">Reference proteome</keyword>